<feature type="transmembrane region" description="Helical" evidence="5">
    <location>
        <begin position="370"/>
        <end position="394"/>
    </location>
</feature>
<dbReference type="Pfam" id="PF01501">
    <property type="entry name" value="Glyco_transf_8"/>
    <property type="match status" value="1"/>
</dbReference>
<dbReference type="GO" id="GO:0016757">
    <property type="term" value="F:glycosyltransferase activity"/>
    <property type="evidence" value="ECO:0007669"/>
    <property type="project" value="UniProtKB-KW"/>
</dbReference>
<reference evidence="7 8" key="1">
    <citation type="submission" date="2019-06" db="EMBL/GenBank/DDBJ databases">
        <title>A chromosomal-level reference genome of Carpinus fangiana (Coryloideae, Betulaceae).</title>
        <authorList>
            <person name="Yang X."/>
            <person name="Wang Z."/>
            <person name="Zhang L."/>
            <person name="Hao G."/>
            <person name="Liu J."/>
            <person name="Yang Y."/>
        </authorList>
    </citation>
    <scope>NUCLEOTIDE SEQUENCE [LARGE SCALE GENOMIC DNA]</scope>
    <source>
        <strain evidence="7">Cfa_2016G</strain>
        <tissue evidence="7">Leaf</tissue>
    </source>
</reference>
<evidence type="ECO:0000256" key="2">
    <source>
        <dbReference type="ARBA" id="ARBA00022679"/>
    </source>
</evidence>
<evidence type="ECO:0000313" key="8">
    <source>
        <dbReference type="Proteomes" id="UP000327013"/>
    </source>
</evidence>
<dbReference type="Gene3D" id="3.90.550.10">
    <property type="entry name" value="Spore Coat Polysaccharide Biosynthesis Protein SpsA, Chain A"/>
    <property type="match status" value="1"/>
</dbReference>
<keyword evidence="8" id="KW-1185">Reference proteome</keyword>
<feature type="chain" id="PRO_5024371088" description="Hexosyltransferase" evidence="6">
    <location>
        <begin position="23"/>
        <end position="544"/>
    </location>
</feature>
<dbReference type="SUPFAM" id="SSF53448">
    <property type="entry name" value="Nucleotide-diphospho-sugar transferases"/>
    <property type="match status" value="1"/>
</dbReference>
<proteinExistence type="inferred from homology"/>
<feature type="transmembrane region" description="Helical" evidence="5">
    <location>
        <begin position="406"/>
        <end position="425"/>
    </location>
</feature>
<dbReference type="EC" id="2.4.1.-" evidence="4"/>
<dbReference type="InterPro" id="IPR050587">
    <property type="entry name" value="GNT1/Glycosyltrans_8"/>
</dbReference>
<organism evidence="7 8">
    <name type="scientific">Carpinus fangiana</name>
    <dbReference type="NCBI Taxonomy" id="176857"/>
    <lineage>
        <taxon>Eukaryota</taxon>
        <taxon>Viridiplantae</taxon>
        <taxon>Streptophyta</taxon>
        <taxon>Embryophyta</taxon>
        <taxon>Tracheophyta</taxon>
        <taxon>Spermatophyta</taxon>
        <taxon>Magnoliopsida</taxon>
        <taxon>eudicotyledons</taxon>
        <taxon>Gunneridae</taxon>
        <taxon>Pentapetalae</taxon>
        <taxon>rosids</taxon>
        <taxon>fabids</taxon>
        <taxon>Fagales</taxon>
        <taxon>Betulaceae</taxon>
        <taxon>Carpinus</taxon>
    </lineage>
</organism>
<evidence type="ECO:0000256" key="5">
    <source>
        <dbReference type="SAM" id="Phobius"/>
    </source>
</evidence>
<dbReference type="Proteomes" id="UP000327013">
    <property type="component" value="Chromosome 2"/>
</dbReference>
<keyword evidence="1" id="KW-0328">Glycosyltransferase</keyword>
<keyword evidence="2" id="KW-0808">Transferase</keyword>
<feature type="transmembrane region" description="Helical" evidence="5">
    <location>
        <begin position="467"/>
        <end position="489"/>
    </location>
</feature>
<evidence type="ECO:0000256" key="3">
    <source>
        <dbReference type="ARBA" id="ARBA00023211"/>
    </source>
</evidence>
<dbReference type="InterPro" id="IPR002495">
    <property type="entry name" value="Glyco_trans_8"/>
</dbReference>
<sequence length="544" mass="60787">MKRLPDFLVLLLLVLLSVQSKASVGSQSSGEAYATLLYGDEFLLGVRVLGKSIRDTGSKKDMVVLVSDGVSHYARMLLEADGWIVEKISLLANPNQVRPKRFWGVYTKLKIFNMTKYKKVVYLDADTIVVQNIEDLFKCGKFCANLKHSERLNSGVMVVEPSEAVFNDMMSKVKTLPSYTGGDQGFLNSYYTGFPNAHVFEPDLPSEVLNSRPVPVMQRLSTLYNADVGLYMLANKWMVNESELRVIHYTLGPLKPWDWWTSWLLKPVDVWQNVREQLEETLPGTGGGRNPNDHLLVRFLFLLPFCALLFCYYRSVLQTREYFGSLCRSSLCDGIRHLYYKIRSIGSLTYSGVSTSSTIGSNPHPKVPTYLGGISVVVCFMAAAVSLALALAIVPRQVTPWTGLLLMYEWTFTLFILLFGGYLYLTYQWGKTTATQAGSGSSNPESFDYDSGKGHQRQGLSCNVARWYYGLGMAFLAIAAPSLPCLFGVTALFLRLGLMVVGGLILASFMTYASEHLAIRSFLTGLEDRDVSREKRAFVSYVDS</sequence>
<accession>A0A5N6QV27</accession>
<dbReference type="InterPro" id="IPR029044">
    <property type="entry name" value="Nucleotide-diphossugar_trans"/>
</dbReference>
<protein>
    <recommendedName>
        <fullName evidence="4">Hexosyltransferase</fullName>
        <ecNumber evidence="4">2.4.1.-</ecNumber>
    </recommendedName>
</protein>
<evidence type="ECO:0000313" key="7">
    <source>
        <dbReference type="EMBL" id="KAE8009983.1"/>
    </source>
</evidence>
<comment type="similarity">
    <text evidence="4">Belongs to the glycosyltransferase 8 family.</text>
</comment>
<name>A0A5N6QV27_9ROSI</name>
<dbReference type="OrthoDB" id="2014201at2759"/>
<feature type="transmembrane region" description="Helical" evidence="5">
    <location>
        <begin position="496"/>
        <end position="513"/>
    </location>
</feature>
<evidence type="ECO:0000256" key="4">
    <source>
        <dbReference type="RuleBase" id="RU362027"/>
    </source>
</evidence>
<evidence type="ECO:0000256" key="6">
    <source>
        <dbReference type="SAM" id="SignalP"/>
    </source>
</evidence>
<dbReference type="EMBL" id="CM017322">
    <property type="protein sequence ID" value="KAE8009983.1"/>
    <property type="molecule type" value="Genomic_DNA"/>
</dbReference>
<keyword evidence="6" id="KW-0732">Signal</keyword>
<gene>
    <name evidence="7" type="ORF">FH972_006383</name>
</gene>
<dbReference type="AlphaFoldDB" id="A0A5N6QV27"/>
<feature type="signal peptide" evidence="6">
    <location>
        <begin position="1"/>
        <end position="22"/>
    </location>
</feature>
<feature type="transmembrane region" description="Helical" evidence="5">
    <location>
        <begin position="295"/>
        <end position="315"/>
    </location>
</feature>
<evidence type="ECO:0000256" key="1">
    <source>
        <dbReference type="ARBA" id="ARBA00022676"/>
    </source>
</evidence>
<dbReference type="CDD" id="cd02537">
    <property type="entry name" value="GT8_Glycogenin"/>
    <property type="match status" value="1"/>
</dbReference>
<dbReference type="FunFam" id="3.90.550.10:FF:000067">
    <property type="entry name" value="Hexosyltransferase"/>
    <property type="match status" value="1"/>
</dbReference>
<keyword evidence="5" id="KW-0472">Membrane</keyword>
<dbReference type="PANTHER" id="PTHR11183">
    <property type="entry name" value="GLYCOGENIN SUBFAMILY MEMBER"/>
    <property type="match status" value="1"/>
</dbReference>
<keyword evidence="5" id="KW-0812">Transmembrane</keyword>
<keyword evidence="3" id="KW-0464">Manganese</keyword>
<keyword evidence="5" id="KW-1133">Transmembrane helix</keyword>